<keyword evidence="3" id="KW-1185">Reference proteome</keyword>
<dbReference type="AlphaFoldDB" id="A0A506UDF3"/>
<accession>A0A506UDF3</accession>
<dbReference type="OrthoDB" id="9808689at2"/>
<proteinExistence type="predicted"/>
<reference evidence="2 3" key="1">
    <citation type="submission" date="2019-06" db="EMBL/GenBank/DDBJ databases">
        <authorList>
            <person name="Li M."/>
        </authorList>
    </citation>
    <scope>NUCLEOTIDE SEQUENCE [LARGE SCALE GENOMIC DNA]</scope>
    <source>
        <strain evidence="2 3">BGMRC2036</strain>
    </source>
</reference>
<dbReference type="InterPro" id="IPR005586">
    <property type="entry name" value="ABC_trans_aux"/>
</dbReference>
<evidence type="ECO:0000259" key="1">
    <source>
        <dbReference type="Pfam" id="PF03886"/>
    </source>
</evidence>
<protein>
    <submittedName>
        <fullName evidence="2">ABC transporter</fullName>
    </submittedName>
</protein>
<dbReference type="EMBL" id="VHLG01000008">
    <property type="protein sequence ID" value="TPW29777.1"/>
    <property type="molecule type" value="Genomic_DNA"/>
</dbReference>
<dbReference type="Proteomes" id="UP000318801">
    <property type="component" value="Unassembled WGS sequence"/>
</dbReference>
<name>A0A506UDF3_9HYPH</name>
<feature type="domain" description="ABC-type transport auxiliary lipoprotein component" evidence="1">
    <location>
        <begin position="37"/>
        <end position="191"/>
    </location>
</feature>
<dbReference type="RefSeq" id="WP_141149500.1">
    <property type="nucleotide sequence ID" value="NZ_VHLG01000008.1"/>
</dbReference>
<evidence type="ECO:0000313" key="2">
    <source>
        <dbReference type="EMBL" id="TPW29777.1"/>
    </source>
</evidence>
<comment type="caution">
    <text evidence="2">The sequence shown here is derived from an EMBL/GenBank/DDBJ whole genome shotgun (WGS) entry which is preliminary data.</text>
</comment>
<dbReference type="Gene3D" id="3.40.50.10610">
    <property type="entry name" value="ABC-type transport auxiliary lipoprotein component"/>
    <property type="match status" value="1"/>
</dbReference>
<dbReference type="PROSITE" id="PS51257">
    <property type="entry name" value="PROKAR_LIPOPROTEIN"/>
    <property type="match status" value="1"/>
</dbReference>
<sequence length="198" mass="20171">MARPALAVMLGAVLVSGCAVRPTNDTFALSATSEIAAVSATTAARKKLQILVPTPGAMQALAGQDIVVRLPGSEIRYLSKAQWGDNLPNLVQANLVAGLERTGAFGGVGMPGQGLAIDYQLVVEIRDFSIDAAGGGAANVSFAVKLVDDRSGVVKAQKVFDTKVGVNPTASNGVLVSALDQASAQATAEIVAWAVSIL</sequence>
<dbReference type="SUPFAM" id="SSF159594">
    <property type="entry name" value="XCC0632-like"/>
    <property type="match status" value="1"/>
</dbReference>
<organism evidence="2 3">
    <name type="scientific">Martelella alba</name>
    <dbReference type="NCBI Taxonomy" id="2590451"/>
    <lineage>
        <taxon>Bacteria</taxon>
        <taxon>Pseudomonadati</taxon>
        <taxon>Pseudomonadota</taxon>
        <taxon>Alphaproteobacteria</taxon>
        <taxon>Hyphomicrobiales</taxon>
        <taxon>Aurantimonadaceae</taxon>
        <taxon>Martelella</taxon>
    </lineage>
</organism>
<evidence type="ECO:0000313" key="3">
    <source>
        <dbReference type="Proteomes" id="UP000318801"/>
    </source>
</evidence>
<dbReference type="Pfam" id="PF03886">
    <property type="entry name" value="ABC_trans_aux"/>
    <property type="match status" value="1"/>
</dbReference>
<gene>
    <name evidence="2" type="ORF">FJU08_13315</name>
</gene>